<dbReference type="SUPFAM" id="SSF51735">
    <property type="entry name" value="NAD(P)-binding Rossmann-fold domains"/>
    <property type="match status" value="3"/>
</dbReference>
<dbReference type="PANTHER" id="PTHR43775">
    <property type="entry name" value="FATTY ACID SYNTHASE"/>
    <property type="match status" value="1"/>
</dbReference>
<evidence type="ECO:0000256" key="1">
    <source>
        <dbReference type="ARBA" id="ARBA00022450"/>
    </source>
</evidence>
<dbReference type="GO" id="GO:0044550">
    <property type="term" value="P:secondary metabolite biosynthetic process"/>
    <property type="evidence" value="ECO:0007669"/>
    <property type="project" value="UniProtKB-ARBA"/>
</dbReference>
<dbReference type="GO" id="GO:0004312">
    <property type="term" value="F:fatty acid synthase activity"/>
    <property type="evidence" value="ECO:0007669"/>
    <property type="project" value="TreeGrafter"/>
</dbReference>
<evidence type="ECO:0000256" key="2">
    <source>
        <dbReference type="ARBA" id="ARBA00022553"/>
    </source>
</evidence>
<dbReference type="InterPro" id="IPR010071">
    <property type="entry name" value="AA_adenyl_dom"/>
</dbReference>
<dbReference type="InterPro" id="IPR013120">
    <property type="entry name" value="FAR_NAD-bd"/>
</dbReference>
<dbReference type="InterPro" id="IPR000873">
    <property type="entry name" value="AMP-dep_synth/lig_dom"/>
</dbReference>
<dbReference type="Pfam" id="PF00109">
    <property type="entry name" value="ketoacyl-synt"/>
    <property type="match status" value="1"/>
</dbReference>
<dbReference type="Pfam" id="PF13193">
    <property type="entry name" value="AMP-binding_C"/>
    <property type="match status" value="1"/>
</dbReference>
<dbReference type="Gene3D" id="1.10.1200.10">
    <property type="entry name" value="ACP-like"/>
    <property type="match status" value="2"/>
</dbReference>
<name>A0A9P4MCW8_9PEZI</name>
<dbReference type="Gene3D" id="3.40.50.720">
    <property type="entry name" value="NAD(P)-binding Rossmann-like Domain"/>
    <property type="match status" value="2"/>
</dbReference>
<dbReference type="InterPro" id="IPR018201">
    <property type="entry name" value="Ketoacyl_synth_AS"/>
</dbReference>
<accession>A0A9P4MCW8</accession>
<dbReference type="Proteomes" id="UP000799439">
    <property type="component" value="Unassembled WGS sequence"/>
</dbReference>
<dbReference type="EMBL" id="ML996093">
    <property type="protein sequence ID" value="KAF2148618.1"/>
    <property type="molecule type" value="Genomic_DNA"/>
</dbReference>
<gene>
    <name evidence="7" type="ORF">K461DRAFT_302174</name>
</gene>
<organism evidence="7 8">
    <name type="scientific">Myriangium duriaei CBS 260.36</name>
    <dbReference type="NCBI Taxonomy" id="1168546"/>
    <lineage>
        <taxon>Eukaryota</taxon>
        <taxon>Fungi</taxon>
        <taxon>Dikarya</taxon>
        <taxon>Ascomycota</taxon>
        <taxon>Pezizomycotina</taxon>
        <taxon>Dothideomycetes</taxon>
        <taxon>Dothideomycetidae</taxon>
        <taxon>Myriangiales</taxon>
        <taxon>Myriangiaceae</taxon>
        <taxon>Myriangium</taxon>
    </lineage>
</organism>
<dbReference type="Gene3D" id="2.30.38.10">
    <property type="entry name" value="Luciferase, Domain 3"/>
    <property type="match status" value="1"/>
</dbReference>
<dbReference type="InterPro" id="IPR016039">
    <property type="entry name" value="Thiolase-like"/>
</dbReference>
<dbReference type="InterPro" id="IPR045851">
    <property type="entry name" value="AMP-bd_C_sf"/>
</dbReference>
<keyword evidence="2" id="KW-0597">Phosphoprotein</keyword>
<evidence type="ECO:0000256" key="3">
    <source>
        <dbReference type="ARBA" id="ARBA00022598"/>
    </source>
</evidence>
<dbReference type="NCBIfam" id="TIGR01733">
    <property type="entry name" value="AA-adenyl-dom"/>
    <property type="match status" value="1"/>
</dbReference>
<dbReference type="SUPFAM" id="SSF47336">
    <property type="entry name" value="ACP-like"/>
    <property type="match status" value="2"/>
</dbReference>
<dbReference type="FunFam" id="3.40.50.980:FF:000001">
    <property type="entry name" value="Non-ribosomal peptide synthetase"/>
    <property type="match status" value="1"/>
</dbReference>
<dbReference type="CDD" id="cd00833">
    <property type="entry name" value="PKS"/>
    <property type="match status" value="1"/>
</dbReference>
<dbReference type="GO" id="GO:0004315">
    <property type="term" value="F:3-oxoacyl-[acyl-carrier-protein] synthase activity"/>
    <property type="evidence" value="ECO:0007669"/>
    <property type="project" value="InterPro"/>
</dbReference>
<dbReference type="SUPFAM" id="SSF53901">
    <property type="entry name" value="Thiolase-like"/>
    <property type="match status" value="1"/>
</dbReference>
<dbReference type="SMART" id="SM00823">
    <property type="entry name" value="PKS_PP"/>
    <property type="match status" value="2"/>
</dbReference>
<dbReference type="SUPFAM" id="SSF55048">
    <property type="entry name" value="Probable ACP-binding domain of malonyl-CoA ACP transacylase"/>
    <property type="match status" value="1"/>
</dbReference>
<dbReference type="CDD" id="cd08956">
    <property type="entry name" value="KR_3_FAS_SDR_x"/>
    <property type="match status" value="1"/>
</dbReference>
<evidence type="ECO:0000259" key="6">
    <source>
        <dbReference type="PROSITE" id="PS52004"/>
    </source>
</evidence>
<dbReference type="InterPro" id="IPR009081">
    <property type="entry name" value="PP-bd_ACP"/>
</dbReference>
<dbReference type="InterPro" id="IPR014043">
    <property type="entry name" value="Acyl_transferase_dom"/>
</dbReference>
<dbReference type="Pfam" id="PF07993">
    <property type="entry name" value="NAD_binding_4"/>
    <property type="match status" value="1"/>
</dbReference>
<dbReference type="InterPro" id="IPR020806">
    <property type="entry name" value="PKS_PP-bd"/>
</dbReference>
<dbReference type="InterPro" id="IPR025110">
    <property type="entry name" value="AMP-bd_C"/>
</dbReference>
<dbReference type="InterPro" id="IPR014031">
    <property type="entry name" value="Ketoacyl_synth_C"/>
</dbReference>
<proteinExistence type="predicted"/>
<dbReference type="InterPro" id="IPR057326">
    <property type="entry name" value="KR_dom"/>
</dbReference>
<dbReference type="SMART" id="SM00827">
    <property type="entry name" value="PKS_AT"/>
    <property type="match status" value="1"/>
</dbReference>
<dbReference type="Pfam" id="PF00501">
    <property type="entry name" value="AMP-binding"/>
    <property type="match status" value="1"/>
</dbReference>
<dbReference type="SMART" id="SM00822">
    <property type="entry name" value="PKS_KR"/>
    <property type="match status" value="1"/>
</dbReference>
<dbReference type="InterPro" id="IPR020845">
    <property type="entry name" value="AMP-binding_CS"/>
</dbReference>
<reference evidence="7" key="1">
    <citation type="journal article" date="2020" name="Stud. Mycol.">
        <title>101 Dothideomycetes genomes: a test case for predicting lifestyles and emergence of pathogens.</title>
        <authorList>
            <person name="Haridas S."/>
            <person name="Albert R."/>
            <person name="Binder M."/>
            <person name="Bloem J."/>
            <person name="Labutti K."/>
            <person name="Salamov A."/>
            <person name="Andreopoulos B."/>
            <person name="Baker S."/>
            <person name="Barry K."/>
            <person name="Bills G."/>
            <person name="Bluhm B."/>
            <person name="Cannon C."/>
            <person name="Castanera R."/>
            <person name="Culley D."/>
            <person name="Daum C."/>
            <person name="Ezra D."/>
            <person name="Gonzalez J."/>
            <person name="Henrissat B."/>
            <person name="Kuo A."/>
            <person name="Liang C."/>
            <person name="Lipzen A."/>
            <person name="Lutzoni F."/>
            <person name="Magnuson J."/>
            <person name="Mondo S."/>
            <person name="Nolan M."/>
            <person name="Ohm R."/>
            <person name="Pangilinan J."/>
            <person name="Park H.-J."/>
            <person name="Ramirez L."/>
            <person name="Alfaro M."/>
            <person name="Sun H."/>
            <person name="Tritt A."/>
            <person name="Yoshinaga Y."/>
            <person name="Zwiers L.-H."/>
            <person name="Turgeon B."/>
            <person name="Goodwin S."/>
            <person name="Spatafora J."/>
            <person name="Crous P."/>
            <person name="Grigoriev I."/>
        </authorList>
    </citation>
    <scope>NUCLEOTIDE SEQUENCE</scope>
    <source>
        <strain evidence="7">CBS 260.36</strain>
    </source>
</reference>
<dbReference type="InterPro" id="IPR036291">
    <property type="entry name" value="NAD(P)-bd_dom_sf"/>
</dbReference>
<feature type="domain" description="Ketosynthase family 3 (KS3)" evidence="6">
    <location>
        <begin position="607"/>
        <end position="977"/>
    </location>
</feature>
<dbReference type="SUPFAM" id="SSF52151">
    <property type="entry name" value="FabD/lysophospholipase-like"/>
    <property type="match status" value="1"/>
</dbReference>
<dbReference type="PANTHER" id="PTHR43775:SF51">
    <property type="entry name" value="INACTIVE PHENOLPHTHIOCEROL SYNTHESIS POLYKETIDE SYNTHASE TYPE I PKS1-RELATED"/>
    <property type="match status" value="1"/>
</dbReference>
<dbReference type="Gene3D" id="3.40.366.10">
    <property type="entry name" value="Malonyl-Coenzyme A Acyl Carrier Protein, domain 2"/>
    <property type="match status" value="1"/>
</dbReference>
<protein>
    <submittedName>
        <fullName evidence="7">Nonribosomal peptide synthetase 7</fullName>
    </submittedName>
</protein>
<dbReference type="PROSITE" id="PS00606">
    <property type="entry name" value="KS3_1"/>
    <property type="match status" value="1"/>
</dbReference>
<dbReference type="GO" id="GO:0006633">
    <property type="term" value="P:fatty acid biosynthetic process"/>
    <property type="evidence" value="ECO:0007669"/>
    <property type="project" value="InterPro"/>
</dbReference>
<dbReference type="InterPro" id="IPR013968">
    <property type="entry name" value="PKS_KR"/>
</dbReference>
<dbReference type="InterPro" id="IPR001227">
    <property type="entry name" value="Ac_transferase_dom_sf"/>
</dbReference>
<sequence length="2367" mass="259828">MESITSAARQAVFEDHNNNEDATMLGHCLYDLFEGAVNQYFDRTAIICGDVTLTFGALETRINRCTKILMEREVGLGDVVGIALDRSIDLIVVLLAVLKTGATYVPIDPRFPVERILYMLSDADPKLCITEEGDQKALSSWSGTCINMREINHAPVTNGDAHRSKANVKADDLAYIIYTSGSTGKPKGVEITHNALCNLMCSMQREPGCNENDRLLAVTTISFDIAALEIFLPLLSGGTIVLAQTQEVRDPRALLRLMSNHNITMMQATPAIWQMLLDAGWQGVPRLSTLLCGGDALPRRLAERLLTCSTSVWNMYGPTEATIWASLWKVCKGKDVIIGKPINNNFLYILDEQLLPVPPHQQARGYHRNSDLTHERFLNNPFGKGLLYRTGDIARASNPDGLSILGRKDGQIKVRGFRIEFGEVEAAIVSHGHVSEAVVISRDDRLVAYFLRDQGFEESMPTKLSTSLRNHLIKRLPEYMIPAFFVEIQAFPLTLNNKIDRKLLPDPLQFIQPEVPEFISDTERRIWLTWSDVLGHSQISVEDNFFKIGGDSVRAARVQQQLEDSFECPVSIVKLFEHYTIRTLAQYMNSNKSVEQEHLPESYKFRNETIAVVSMACRLPGDISTPEQLWELLKNGGDAITDVPKNRWGPDSFYYDKDPEALGKSYCQKGGFLACVDGFDNSFFGISPKEAEAMDPGQRLMLETCWDSLERAGFTQNKLRGSQCGVYIGSLDELNGYAATGSAGGTMSGRISYVLGLEGPTMTIDTACSSSLGDLLLTPGMHVEFSRLKDSQGTGWAEGCSVVVLKRLSDAVRDGDEVLALIRGSAVNHGGRSAAGLTVPSGLSQKRLIRRALRAANLMPDDIDYIEAHGTGTKLGDPIECEALADVFSGTRPALTQPLWIGSVKSNLGHTQAAAGLTGMLKTLHAERPTTTVDWASTNMSLVQEYKAWLPRTDRLRRAGISAFGIGGTNAHVILEEPPIQRRIPGGSSSPQTNAALFEQTMKFGQYIRTISDDDPCMLRDIAYSLAVTRNHFSERTAVDSVSRTLCSSAHRSQSKLAMLFTGQGSQFPGMGKDLYQAYPVFRNALDEVFSHFPALDQPLIQIIHAPAGSEIASLLQRTDIAQPAIFGLEIALWRLWKSWGVELDLALGHSVGEIAAAHAVGVMTLPNACRLVNARGQLMQRISLSGSMISLEANAKEISTGIAHLGLVDKVEIAAYNTPDQTVVSGDTSATKSLAAYFVEKGRKSKVLNTSHAFHSHHMDGILDSFRQVAETVEFNPSHLSIINSVTGRLAATGELSNPGYWIRQVREAVRFADGVKSALKQGANVFLEVGPQAVLAGLGAACVWRHQEVKWVSSLARGENDVSNIQRSLKDLHIIHIPIKWDVYFSAEGDCRRVVLPTYAFQRAHFSPNYSATNLVRSDSGVLCPAKVPKIDVDHLRFAMNWQQVSSTDTSPSGVWGLLSSPDHDMPAWAGQVRKALKIAGMKVLNVTRIEDARDVVGVLCLWDSNQDDIVSQSHYLTAHGLSQIQTAAHAQFTPMIVWITREAMSTGNGDTTTGLSASALWGLLRTARSEHPELHLRSIDLDMSSTALYKLPEALMLHTEAECVVRGEQILAPRLQRAKIEPLLFDKPLLRTDGMVLITGGLGGLGRQVAKWLASQHGIKELLLLSRQGMKSHQAADFVIELRDLGCRAAVISCDVGDFRSVEKIIAAIDKGCPLRGIIHAAGAQDNGILATMTPSRCAAVLSPKIGGAWNLHKLTNHMDLDIFVVFSSVFGVTGMPGHGNYNAANTFLDAFAHMRRAQKLPATSLAYGAWKGRGMATGIVGSTLSQFTQHGFDWMSPEEALQLLQEAINNDRVMTVAAALNLQKLGEYHQQQNGIPPLFKSLLGHSALDVQRCSGLPEALNQIDADQHSAIALRMVKQTVAGALGFNHGSYVNENAPLQDIGIDSLTAVFIRNKLTVLTGLSLSARFVLQFPNVQALSESLLSQLEHEKERSPPNSMNSWIDVKPRTPWLNKEMMMNGCIAPDIKYDDTVDDKPHSPKSVFITGATGFVGAFIVHELLKRGITALCLIRATSNDQAMQRLRHTLERYELWKPEYLELLRTVVGDFGKPLFGLTQERFDLLGTEVDAVCHCGALVDWVRPLEDFIGPSVIGTHEVLRLASTGHDKAIHVISTMSTLPRYRGNQLTENDQEYGYATSKFIAEQMVSAAPSENGHFRPDRGDFLHNLIAGSLEIGVFPSLDATMSAVLPNDYLCKTIVAIMTRDTHRIGVDYDFFFDLLGMVSNGQTVVPYATWRARADKYAESHPKCSLARISALLDGVVSDQQAAAMVSGHVVGRHVLGNESYPAPAFDIQFAKKYAGRMKKHR</sequence>
<dbReference type="PROSITE" id="PS00455">
    <property type="entry name" value="AMP_BINDING"/>
    <property type="match status" value="1"/>
</dbReference>
<keyword evidence="3" id="KW-0436">Ligase</keyword>
<evidence type="ECO:0000313" key="8">
    <source>
        <dbReference type="Proteomes" id="UP000799439"/>
    </source>
</evidence>
<dbReference type="Pfam" id="PF00550">
    <property type="entry name" value="PP-binding"/>
    <property type="match status" value="2"/>
</dbReference>
<dbReference type="InterPro" id="IPR016036">
    <property type="entry name" value="Malonyl_transacylase_ACP-bd"/>
</dbReference>
<dbReference type="Gene3D" id="3.30.300.30">
    <property type="match status" value="1"/>
</dbReference>
<dbReference type="InterPro" id="IPR020841">
    <property type="entry name" value="PKS_Beta-ketoAc_synthase_dom"/>
</dbReference>
<dbReference type="GO" id="GO:0016874">
    <property type="term" value="F:ligase activity"/>
    <property type="evidence" value="ECO:0007669"/>
    <property type="project" value="UniProtKB-KW"/>
</dbReference>
<keyword evidence="4" id="KW-0808">Transferase</keyword>
<dbReference type="Pfam" id="PF00698">
    <property type="entry name" value="Acyl_transf_1"/>
    <property type="match status" value="1"/>
</dbReference>
<dbReference type="InterPro" id="IPR014030">
    <property type="entry name" value="Ketoacyl_synth_N"/>
</dbReference>
<dbReference type="Gene3D" id="3.40.47.10">
    <property type="match status" value="2"/>
</dbReference>
<dbReference type="Gene3D" id="3.40.50.980">
    <property type="match status" value="2"/>
</dbReference>
<dbReference type="Pfam" id="PF08659">
    <property type="entry name" value="KR"/>
    <property type="match status" value="1"/>
</dbReference>
<dbReference type="Pfam" id="PF02801">
    <property type="entry name" value="Ketoacyl-synt_C"/>
    <property type="match status" value="1"/>
</dbReference>
<dbReference type="SUPFAM" id="SSF56801">
    <property type="entry name" value="Acetyl-CoA synthetase-like"/>
    <property type="match status" value="1"/>
</dbReference>
<evidence type="ECO:0000313" key="7">
    <source>
        <dbReference type="EMBL" id="KAF2148618.1"/>
    </source>
</evidence>
<keyword evidence="8" id="KW-1185">Reference proteome</keyword>
<dbReference type="InterPro" id="IPR036736">
    <property type="entry name" value="ACP-like_sf"/>
</dbReference>
<evidence type="ECO:0000259" key="5">
    <source>
        <dbReference type="PROSITE" id="PS50075"/>
    </source>
</evidence>
<dbReference type="PROSITE" id="PS50075">
    <property type="entry name" value="CARRIER"/>
    <property type="match status" value="2"/>
</dbReference>
<feature type="domain" description="Carrier" evidence="5">
    <location>
        <begin position="1911"/>
        <end position="1989"/>
    </location>
</feature>
<dbReference type="InterPro" id="IPR016035">
    <property type="entry name" value="Acyl_Trfase/lysoPLipase"/>
</dbReference>
<dbReference type="Gene3D" id="3.30.70.3290">
    <property type="match status" value="1"/>
</dbReference>
<dbReference type="PROSITE" id="PS52004">
    <property type="entry name" value="KS3_2"/>
    <property type="match status" value="1"/>
</dbReference>
<feature type="domain" description="Carrier" evidence="5">
    <location>
        <begin position="517"/>
        <end position="592"/>
    </location>
</feature>
<dbReference type="InterPro" id="IPR050091">
    <property type="entry name" value="PKS_NRPS_Biosynth_Enz"/>
</dbReference>
<dbReference type="OrthoDB" id="5334845at2759"/>
<keyword evidence="1" id="KW-0596">Phosphopantetheine</keyword>
<dbReference type="GO" id="GO:0031177">
    <property type="term" value="F:phosphopantetheine binding"/>
    <property type="evidence" value="ECO:0007669"/>
    <property type="project" value="InterPro"/>
</dbReference>
<evidence type="ECO:0000256" key="4">
    <source>
        <dbReference type="ARBA" id="ARBA00022679"/>
    </source>
</evidence>
<dbReference type="SMART" id="SM00825">
    <property type="entry name" value="PKS_KS"/>
    <property type="match status" value="1"/>
</dbReference>
<comment type="caution">
    <text evidence="7">The sequence shown here is derived from an EMBL/GenBank/DDBJ whole genome shotgun (WGS) entry which is preliminary data.</text>
</comment>